<evidence type="ECO:0000313" key="2">
    <source>
        <dbReference type="Proteomes" id="UP000053820"/>
    </source>
</evidence>
<sequence length="286" mass="32125">MVSRLWNTIMLDVALHHVFIESKLDYIAYHSVISRYLAKQGSQLGDPAHAALSKRNLVSIALDTVDKPFEIPDVSSLVPDVHFMALAILTDRRSNFNLILPYLLMDRPSLTHLRLCWPPLGRSFSCTMTQVVITSVTHLHVARHPYASLNAILALFPNVTHLRLGTPCFLKDLVPYMTAVRSLILDAPPNFSIHSPTRSSRVPFFPSSVPLWNISAALENGLMQANRRAPRKIILNAGMADSEQTIAELTQSCQQCGIQLECRRIYPPSWQPSSVEPCRWDYGAWS</sequence>
<reference evidence="1 2" key="1">
    <citation type="submission" date="2014-04" db="EMBL/GenBank/DDBJ databases">
        <title>Evolutionary Origins and Diversification of the Mycorrhizal Mutualists.</title>
        <authorList>
            <consortium name="DOE Joint Genome Institute"/>
            <consortium name="Mycorrhizal Genomics Consortium"/>
            <person name="Kohler A."/>
            <person name="Kuo A."/>
            <person name="Nagy L.G."/>
            <person name="Floudas D."/>
            <person name="Copeland A."/>
            <person name="Barry K.W."/>
            <person name="Cichocki N."/>
            <person name="Veneault-Fourrey C."/>
            <person name="LaButti K."/>
            <person name="Lindquist E.A."/>
            <person name="Lipzen A."/>
            <person name="Lundell T."/>
            <person name="Morin E."/>
            <person name="Murat C."/>
            <person name="Riley R."/>
            <person name="Ohm R."/>
            <person name="Sun H."/>
            <person name="Tunlid A."/>
            <person name="Henrissat B."/>
            <person name="Grigoriev I.V."/>
            <person name="Hibbett D.S."/>
            <person name="Martin F."/>
        </authorList>
    </citation>
    <scope>NUCLEOTIDE SEQUENCE [LARGE SCALE GENOMIC DNA]</scope>
    <source>
        <strain evidence="1 2">MD-312</strain>
    </source>
</reference>
<protein>
    <submittedName>
        <fullName evidence="1">Uncharacterized protein</fullName>
    </submittedName>
</protein>
<dbReference type="OrthoDB" id="2749557at2759"/>
<gene>
    <name evidence="1" type="ORF">HYDPIDRAFT_39716</name>
</gene>
<proteinExistence type="predicted"/>
<keyword evidence="2" id="KW-1185">Reference proteome</keyword>
<dbReference type="AlphaFoldDB" id="A0A0C9VHF3"/>
<dbReference type="EMBL" id="KN839844">
    <property type="protein sequence ID" value="KIJ65074.1"/>
    <property type="molecule type" value="Genomic_DNA"/>
</dbReference>
<accession>A0A0C9VHF3</accession>
<dbReference type="Proteomes" id="UP000053820">
    <property type="component" value="Unassembled WGS sequence"/>
</dbReference>
<dbReference type="HOGENOM" id="CLU_787606_0_0_1"/>
<name>A0A0C9VHF3_9AGAM</name>
<evidence type="ECO:0000313" key="1">
    <source>
        <dbReference type="EMBL" id="KIJ65074.1"/>
    </source>
</evidence>
<organism evidence="1 2">
    <name type="scientific">Hydnomerulius pinastri MD-312</name>
    <dbReference type="NCBI Taxonomy" id="994086"/>
    <lineage>
        <taxon>Eukaryota</taxon>
        <taxon>Fungi</taxon>
        <taxon>Dikarya</taxon>
        <taxon>Basidiomycota</taxon>
        <taxon>Agaricomycotina</taxon>
        <taxon>Agaricomycetes</taxon>
        <taxon>Agaricomycetidae</taxon>
        <taxon>Boletales</taxon>
        <taxon>Boletales incertae sedis</taxon>
        <taxon>Leucogyrophana</taxon>
    </lineage>
</organism>